<evidence type="ECO:0000256" key="4">
    <source>
        <dbReference type="ARBA" id="ARBA00022519"/>
    </source>
</evidence>
<evidence type="ECO:0000256" key="11">
    <source>
        <dbReference type="ARBA" id="ARBA00023136"/>
    </source>
</evidence>
<dbReference type="Proteomes" id="UP000285655">
    <property type="component" value="Unassembled WGS sequence"/>
</dbReference>
<sequence>MPKKRKDIFKNLVGLEGGNKKWRLGDPKTRDSEKWIFHILSADREAPKIESERNIKPFIIISIACLVLFSLIISRAAYLQIFQGGEFKTLAEENRNRGNIIRAPRGIIYDRNHAKLVKNVPNYEATVIPSELPRDEAERERVISEASAALNIPAEEIKSKVNEKGLNYTQPIMLKESISKEDSFIVSSKMLKGISVPANPVREYLDGGLLSHALGYVGRISEEELKERKAEYMLTDYIGKTGLEESYEKVLRGKDGRQKYEVDSTGKVVKFLGEEEPKLGNSIVLSIDFELQKKMAEVMQGVMGRVGATKATAVAMDPRNGEILAFVNLPSYDNNLFSKGISGENYSKLLNDDNKPLLPRAVSGEYPSGSSIKPFVAAGALQEGLINENTSVNSTGGIKIGEWEFPDWKKGGHGITNVTKAIAESVNTFFYAIGGGYGNIQGLGPEKMKHYLGLFGFGKDTGIDIGGELHGSIPDPVWKEKTKNEDWYLGDTYHMAIGQGDILVTPLQINNATCAIANGGTLFKPHFVKDVVDENDKVLETKQPETLNQGFISVGNIEILKRGMRQTVTAGSARSLGDLPVAVSGKTGTAQFGPDMKKYHGWFTSFAPYDNPEIAITILVEGSGGGDETAVPIAKEVYRWYFSR</sequence>
<keyword evidence="3" id="KW-1003">Cell membrane</keyword>
<evidence type="ECO:0000256" key="9">
    <source>
        <dbReference type="ARBA" id="ARBA00022984"/>
    </source>
</evidence>
<evidence type="ECO:0000256" key="12">
    <source>
        <dbReference type="ARBA" id="ARBA00023316"/>
    </source>
</evidence>
<dbReference type="GO" id="GO:0009002">
    <property type="term" value="F:serine-type D-Ala-D-Ala carboxypeptidase activity"/>
    <property type="evidence" value="ECO:0007669"/>
    <property type="project" value="InterPro"/>
</dbReference>
<keyword evidence="4" id="KW-0997">Cell inner membrane</keyword>
<dbReference type="Gene3D" id="3.40.710.10">
    <property type="entry name" value="DD-peptidase/beta-lactamase superfamily"/>
    <property type="match status" value="1"/>
</dbReference>
<dbReference type="PANTHER" id="PTHR30627:SF2">
    <property type="entry name" value="PEPTIDOGLYCAN D,D-TRANSPEPTIDASE MRDA"/>
    <property type="match status" value="1"/>
</dbReference>
<dbReference type="InterPro" id="IPR036138">
    <property type="entry name" value="PBP_dimer_sf"/>
</dbReference>
<dbReference type="PANTHER" id="PTHR30627">
    <property type="entry name" value="PEPTIDOGLYCAN D,D-TRANSPEPTIDASE"/>
    <property type="match status" value="1"/>
</dbReference>
<dbReference type="GO" id="GO:0008658">
    <property type="term" value="F:penicillin binding"/>
    <property type="evidence" value="ECO:0007669"/>
    <property type="project" value="InterPro"/>
</dbReference>
<dbReference type="AlphaFoldDB" id="A0A419DEE1"/>
<dbReference type="Gene3D" id="3.90.1310.10">
    <property type="entry name" value="Penicillin-binding protein 2a (Domain 2)"/>
    <property type="match status" value="1"/>
</dbReference>
<keyword evidence="9" id="KW-0573">Peptidoglycan synthesis</keyword>
<feature type="domain" description="Penicillin-binding protein dimerisation" evidence="15">
    <location>
        <begin position="101"/>
        <end position="270"/>
    </location>
</feature>
<evidence type="ECO:0000313" key="17">
    <source>
        <dbReference type="Proteomes" id="UP000285655"/>
    </source>
</evidence>
<evidence type="ECO:0000256" key="1">
    <source>
        <dbReference type="ARBA" id="ARBA00004167"/>
    </source>
</evidence>
<dbReference type="GO" id="GO:0008360">
    <property type="term" value="P:regulation of cell shape"/>
    <property type="evidence" value="ECO:0007669"/>
    <property type="project" value="UniProtKB-KW"/>
</dbReference>
<keyword evidence="7" id="KW-0378">Hydrolase</keyword>
<protein>
    <submittedName>
        <fullName evidence="16">Penicillin-binding protein 2</fullName>
    </submittedName>
</protein>
<evidence type="ECO:0000259" key="15">
    <source>
        <dbReference type="Pfam" id="PF03717"/>
    </source>
</evidence>
<evidence type="ECO:0000259" key="14">
    <source>
        <dbReference type="Pfam" id="PF00905"/>
    </source>
</evidence>
<dbReference type="GO" id="GO:0005886">
    <property type="term" value="C:plasma membrane"/>
    <property type="evidence" value="ECO:0007669"/>
    <property type="project" value="UniProtKB-SubCell"/>
</dbReference>
<dbReference type="InterPro" id="IPR001460">
    <property type="entry name" value="PCN-bd_Tpept"/>
</dbReference>
<dbReference type="NCBIfam" id="TIGR03423">
    <property type="entry name" value="pbp2_mrdA"/>
    <property type="match status" value="1"/>
</dbReference>
<dbReference type="GO" id="GO:0071555">
    <property type="term" value="P:cell wall organization"/>
    <property type="evidence" value="ECO:0007669"/>
    <property type="project" value="UniProtKB-KW"/>
</dbReference>
<evidence type="ECO:0000256" key="3">
    <source>
        <dbReference type="ARBA" id="ARBA00022475"/>
    </source>
</evidence>
<accession>A0A419DEE1</accession>
<feature type="transmembrane region" description="Helical" evidence="13">
    <location>
        <begin position="58"/>
        <end position="78"/>
    </location>
</feature>
<evidence type="ECO:0000256" key="7">
    <source>
        <dbReference type="ARBA" id="ARBA00022801"/>
    </source>
</evidence>
<keyword evidence="6 13" id="KW-0812">Transmembrane</keyword>
<comment type="subcellular location">
    <subcellularLocation>
        <location evidence="2">Cell membrane</location>
    </subcellularLocation>
    <subcellularLocation>
        <location evidence="1">Membrane</location>
        <topology evidence="1">Single-pass membrane protein</topology>
    </subcellularLocation>
</comment>
<dbReference type="GO" id="GO:0006508">
    <property type="term" value="P:proteolysis"/>
    <property type="evidence" value="ECO:0007669"/>
    <property type="project" value="UniProtKB-KW"/>
</dbReference>
<dbReference type="InterPro" id="IPR050515">
    <property type="entry name" value="Beta-lactam/transpept"/>
</dbReference>
<evidence type="ECO:0000256" key="2">
    <source>
        <dbReference type="ARBA" id="ARBA00004236"/>
    </source>
</evidence>
<comment type="caution">
    <text evidence="16">The sequence shown here is derived from an EMBL/GenBank/DDBJ whole genome shotgun (WGS) entry which is preliminary data.</text>
</comment>
<dbReference type="GO" id="GO:0071972">
    <property type="term" value="F:peptidoglycan L,D-transpeptidase activity"/>
    <property type="evidence" value="ECO:0007669"/>
    <property type="project" value="TreeGrafter"/>
</dbReference>
<dbReference type="InterPro" id="IPR005311">
    <property type="entry name" value="PBP_dimer"/>
</dbReference>
<reference evidence="16 17" key="1">
    <citation type="journal article" date="2017" name="ISME J.">
        <title>Energy and carbon metabolisms in a deep terrestrial subsurface fluid microbial community.</title>
        <authorList>
            <person name="Momper L."/>
            <person name="Jungbluth S.P."/>
            <person name="Lee M.D."/>
            <person name="Amend J.P."/>
        </authorList>
    </citation>
    <scope>NUCLEOTIDE SEQUENCE [LARGE SCALE GENOMIC DNA]</scope>
    <source>
        <strain evidence="16">SURF_29</strain>
    </source>
</reference>
<evidence type="ECO:0000256" key="8">
    <source>
        <dbReference type="ARBA" id="ARBA00022960"/>
    </source>
</evidence>
<evidence type="ECO:0000256" key="6">
    <source>
        <dbReference type="ARBA" id="ARBA00022692"/>
    </source>
</evidence>
<keyword evidence="10 13" id="KW-1133">Transmembrane helix</keyword>
<evidence type="ECO:0000256" key="10">
    <source>
        <dbReference type="ARBA" id="ARBA00022989"/>
    </source>
</evidence>
<evidence type="ECO:0000256" key="13">
    <source>
        <dbReference type="SAM" id="Phobius"/>
    </source>
</evidence>
<keyword evidence="8" id="KW-0133">Cell shape</keyword>
<keyword evidence="11 13" id="KW-0472">Membrane</keyword>
<dbReference type="GO" id="GO:0009252">
    <property type="term" value="P:peptidoglycan biosynthetic process"/>
    <property type="evidence" value="ECO:0007669"/>
    <property type="project" value="UniProtKB-KW"/>
</dbReference>
<evidence type="ECO:0000313" key="16">
    <source>
        <dbReference type="EMBL" id="RJO61448.1"/>
    </source>
</evidence>
<evidence type="ECO:0000256" key="5">
    <source>
        <dbReference type="ARBA" id="ARBA00022670"/>
    </source>
</evidence>
<dbReference type="Pfam" id="PF00905">
    <property type="entry name" value="Transpeptidase"/>
    <property type="match status" value="1"/>
</dbReference>
<keyword evidence="5" id="KW-0645">Protease</keyword>
<organism evidence="16 17">
    <name type="scientific">candidate division WS5 bacterium</name>
    <dbReference type="NCBI Taxonomy" id="2093353"/>
    <lineage>
        <taxon>Bacteria</taxon>
        <taxon>candidate division WS5</taxon>
    </lineage>
</organism>
<keyword evidence="12" id="KW-0961">Cell wall biogenesis/degradation</keyword>
<dbReference type="EMBL" id="QZJW01000019">
    <property type="protein sequence ID" value="RJO61448.1"/>
    <property type="molecule type" value="Genomic_DNA"/>
</dbReference>
<dbReference type="Gene3D" id="3.30.1390.30">
    <property type="entry name" value="Penicillin-binding protein 2a, domain 3"/>
    <property type="match status" value="1"/>
</dbReference>
<gene>
    <name evidence="16" type="primary">mrdA</name>
    <name evidence="16" type="ORF">C4544_02960</name>
</gene>
<dbReference type="SUPFAM" id="SSF56601">
    <property type="entry name" value="beta-lactamase/transpeptidase-like"/>
    <property type="match status" value="1"/>
</dbReference>
<dbReference type="Pfam" id="PF03717">
    <property type="entry name" value="PBP_dimer"/>
    <property type="match status" value="1"/>
</dbReference>
<name>A0A419DEE1_9BACT</name>
<dbReference type="InterPro" id="IPR017790">
    <property type="entry name" value="Penicillin-binding_protein_2"/>
</dbReference>
<feature type="domain" description="Penicillin-binding protein transpeptidase" evidence="14">
    <location>
        <begin position="312"/>
        <end position="638"/>
    </location>
</feature>
<dbReference type="InterPro" id="IPR012338">
    <property type="entry name" value="Beta-lactam/transpept-like"/>
</dbReference>
<dbReference type="SUPFAM" id="SSF56519">
    <property type="entry name" value="Penicillin binding protein dimerisation domain"/>
    <property type="match status" value="1"/>
</dbReference>
<proteinExistence type="predicted"/>